<dbReference type="RefSeq" id="WP_034207631.1">
    <property type="nucleotide sequence ID" value="NZ_KN150854.1"/>
</dbReference>
<proteinExistence type="predicted"/>
<reference evidence="1 2" key="1">
    <citation type="submission" date="2014-06" db="EMBL/GenBank/DDBJ databases">
        <authorList>
            <person name="Bishop-Lilly K.A."/>
            <person name="Broomall S.M."/>
            <person name="Chain P.S."/>
            <person name="Chertkov O."/>
            <person name="Coyne S.R."/>
            <person name="Daligault H.E."/>
            <person name="Davenport K.W."/>
            <person name="Erkkila T."/>
            <person name="Frey K.G."/>
            <person name="Gibbons H.S."/>
            <person name="Gu W."/>
            <person name="Jaissle J."/>
            <person name="Johnson S.L."/>
            <person name="Koroleva G.I."/>
            <person name="Ladner J.T."/>
            <person name="Lo C.-C."/>
            <person name="Minogue T.D."/>
            <person name="Munk C."/>
            <person name="Palacios G.F."/>
            <person name="Redden C.L."/>
            <person name="Rosenzweig C.N."/>
            <person name="Scholz M.B."/>
            <person name="Teshima H."/>
            <person name="Xu Y."/>
        </authorList>
    </citation>
    <scope>NUCLEOTIDE SEQUENCE [LARGE SCALE GENOMIC DNA]</scope>
    <source>
        <strain evidence="1 2">DWS 37UF10B-2</strain>
    </source>
</reference>
<dbReference type="EMBL" id="JPGD01000005">
    <property type="protein sequence ID" value="KGB98839.1"/>
    <property type="molecule type" value="Genomic_DNA"/>
</dbReference>
<protein>
    <submittedName>
        <fullName evidence="1">Uncharacterized protein</fullName>
    </submittedName>
</protein>
<gene>
    <name evidence="1" type="ORF">DM43_4013</name>
</gene>
<comment type="caution">
    <text evidence="1">The sequence shown here is derived from an EMBL/GenBank/DDBJ whole genome shotgun (WGS) entry which is preliminary data.</text>
</comment>
<dbReference type="Proteomes" id="UP000029575">
    <property type="component" value="Unassembled WGS sequence"/>
</dbReference>
<evidence type="ECO:0000313" key="2">
    <source>
        <dbReference type="Proteomes" id="UP000029575"/>
    </source>
</evidence>
<name>A0AA88Z1M3_BURCE</name>
<accession>A0AA88Z1M3</accession>
<sequence>MDREAIGRRAQDVQSGLRDVSDLRVSATIPITRQIGMAAQLAVHIRGLDTIENIVGFHGFCSNLGISSDSLPTVLGTLEQIGWIRVVPNVYAPTRIEESIPYFQEVYGALGEQWSLRRPGELEQATMAIIDRLTVAPVPLETLASELGLKTTDIQTVVDIGDLGGYLRQYDSPRDRVPILYAPLFSEENPETLLNFIAKNPGAHGEIEAVFRAAKSHPGAPISTLEQSNPLVVELVNENILRAPAIVSSGGTQSFAFAPFKTTQPRAIVEKARIILACVRYGEGYSSITRISDPSSILRGLRDRKMIGRTPHSNIQSQYAAAANMGVGWIEPENGRFRFRLYDTEDNLAAVDLAIAMCSGQSEDVASSLLLPAEVKGYFTRAEPGGLLLPEANRKRARDLIATRKLDPNTRTAARLGRALLDDLRGIHRVIK</sequence>
<evidence type="ECO:0000313" key="1">
    <source>
        <dbReference type="EMBL" id="KGB98839.1"/>
    </source>
</evidence>
<organism evidence="1 2">
    <name type="scientific">Burkholderia cepacia</name>
    <name type="common">Pseudomonas cepacia</name>
    <dbReference type="NCBI Taxonomy" id="292"/>
    <lineage>
        <taxon>Bacteria</taxon>
        <taxon>Pseudomonadati</taxon>
        <taxon>Pseudomonadota</taxon>
        <taxon>Betaproteobacteria</taxon>
        <taxon>Burkholderiales</taxon>
        <taxon>Burkholderiaceae</taxon>
        <taxon>Burkholderia</taxon>
        <taxon>Burkholderia cepacia complex</taxon>
    </lineage>
</organism>
<dbReference type="AlphaFoldDB" id="A0AA88Z1M3"/>